<dbReference type="EMBL" id="JABDJR010000369">
    <property type="protein sequence ID" value="NNF06946.1"/>
    <property type="molecule type" value="Genomic_DNA"/>
</dbReference>
<evidence type="ECO:0000259" key="1">
    <source>
        <dbReference type="Pfam" id="PF13354"/>
    </source>
</evidence>
<accession>A0A7Y2E855</accession>
<reference evidence="2 3" key="1">
    <citation type="submission" date="2020-03" db="EMBL/GenBank/DDBJ databases">
        <title>Metabolic flexibility allows generalist bacteria to become dominant in a frequently disturbed ecosystem.</title>
        <authorList>
            <person name="Chen Y.-J."/>
            <person name="Leung P.M."/>
            <person name="Bay S.K."/>
            <person name="Hugenholtz P."/>
            <person name="Kessler A.J."/>
            <person name="Shelley G."/>
            <person name="Waite D.W."/>
            <person name="Cook P.L."/>
            <person name="Greening C."/>
        </authorList>
    </citation>
    <scope>NUCLEOTIDE SEQUENCE [LARGE SCALE GENOMIC DNA]</scope>
    <source>
        <strain evidence="2">SS_bin_28</strain>
    </source>
</reference>
<proteinExistence type="predicted"/>
<dbReference type="AlphaFoldDB" id="A0A7Y2E855"/>
<dbReference type="Pfam" id="PF13354">
    <property type="entry name" value="Beta-lactamase2"/>
    <property type="match status" value="1"/>
</dbReference>
<dbReference type="InterPro" id="IPR012338">
    <property type="entry name" value="Beta-lactam/transpept-like"/>
</dbReference>
<protein>
    <recommendedName>
        <fullName evidence="1">Beta-lactamase class A catalytic domain-containing protein</fullName>
    </recommendedName>
</protein>
<dbReference type="Gene3D" id="3.40.710.10">
    <property type="entry name" value="DD-peptidase/beta-lactamase superfamily"/>
    <property type="match status" value="1"/>
</dbReference>
<dbReference type="GO" id="GO:0008800">
    <property type="term" value="F:beta-lactamase activity"/>
    <property type="evidence" value="ECO:0007669"/>
    <property type="project" value="InterPro"/>
</dbReference>
<comment type="caution">
    <text evidence="2">The sequence shown here is derived from an EMBL/GenBank/DDBJ whole genome shotgun (WGS) entry which is preliminary data.</text>
</comment>
<name>A0A7Y2E855_UNCEI</name>
<dbReference type="GO" id="GO:0030655">
    <property type="term" value="P:beta-lactam antibiotic catabolic process"/>
    <property type="evidence" value="ECO:0007669"/>
    <property type="project" value="InterPro"/>
</dbReference>
<dbReference type="InterPro" id="IPR045155">
    <property type="entry name" value="Beta-lactam_cat"/>
</dbReference>
<dbReference type="Proteomes" id="UP000547674">
    <property type="component" value="Unassembled WGS sequence"/>
</dbReference>
<dbReference type="SUPFAM" id="SSF56601">
    <property type="entry name" value="beta-lactamase/transpeptidase-like"/>
    <property type="match status" value="1"/>
</dbReference>
<sequence>MRIARGLCAFLGIFAVLVLLGWGSTAAHPTHGDSESSESLDRLPIHPQASEVAEAEKVLKEAVAFLMSAKIGLDLGVEVHLAGHGTLFAREPDRLMPTASAIKSFVALDLLLEHGDRLHEVPKIKRLLYPGSHPAFSGFTKLELESARRDLNGMSYGELAEVMMGQTEHTNATYNIACNVLLYVSGGLEAVQNRVRAAHPLFSQIQIDHYMYLWRNDGDNLASPHALVGLYRMLSEGSVPGLSSDQVQLFRRWLRHEGDGGEGTRIGKRGTLFPSPMARIQAGYIERNDQDLIYAIMGQMQDMPGVDPSDAFVMLLAVVDTLTAICEELP</sequence>
<evidence type="ECO:0000313" key="2">
    <source>
        <dbReference type="EMBL" id="NNF06946.1"/>
    </source>
</evidence>
<organism evidence="2 3">
    <name type="scientific">Eiseniibacteriota bacterium</name>
    <dbReference type="NCBI Taxonomy" id="2212470"/>
    <lineage>
        <taxon>Bacteria</taxon>
        <taxon>Candidatus Eiseniibacteriota</taxon>
    </lineage>
</organism>
<gene>
    <name evidence="2" type="ORF">HKN21_09315</name>
</gene>
<evidence type="ECO:0000313" key="3">
    <source>
        <dbReference type="Proteomes" id="UP000547674"/>
    </source>
</evidence>
<feature type="domain" description="Beta-lactamase class A catalytic" evidence="1">
    <location>
        <begin position="85"/>
        <end position="258"/>
    </location>
</feature>